<gene>
    <name evidence="3" type="ORF">K491DRAFT_715183</name>
</gene>
<dbReference type="EMBL" id="MU004334">
    <property type="protein sequence ID" value="KAF2656592.1"/>
    <property type="molecule type" value="Genomic_DNA"/>
</dbReference>
<protein>
    <submittedName>
        <fullName evidence="3">Uncharacterized protein</fullName>
    </submittedName>
</protein>
<keyword evidence="4" id="KW-1185">Reference proteome</keyword>
<accession>A0A6A6TAB7</accession>
<evidence type="ECO:0000256" key="1">
    <source>
        <dbReference type="SAM" id="MobiDB-lite"/>
    </source>
</evidence>
<sequence>MRLSLLFSSLLLSTVTTVTANAVPDPLPDRTDTASPCGRAKLKTGPIELNSEGKCTDTDAGMISFVIDTKCLCKFYNHGGCKDSPSGGTRQGPTQGDLPRGIDSYACRFPR</sequence>
<feature type="region of interest" description="Disordered" evidence="1">
    <location>
        <begin position="80"/>
        <end position="103"/>
    </location>
</feature>
<proteinExistence type="predicted"/>
<dbReference type="Proteomes" id="UP000799324">
    <property type="component" value="Unassembled WGS sequence"/>
</dbReference>
<name>A0A6A6TAB7_9PLEO</name>
<evidence type="ECO:0000313" key="4">
    <source>
        <dbReference type="Proteomes" id="UP000799324"/>
    </source>
</evidence>
<reference evidence="3" key="1">
    <citation type="journal article" date="2020" name="Stud. Mycol.">
        <title>101 Dothideomycetes genomes: a test case for predicting lifestyles and emergence of pathogens.</title>
        <authorList>
            <person name="Haridas S."/>
            <person name="Albert R."/>
            <person name="Binder M."/>
            <person name="Bloem J."/>
            <person name="Labutti K."/>
            <person name="Salamov A."/>
            <person name="Andreopoulos B."/>
            <person name="Baker S."/>
            <person name="Barry K."/>
            <person name="Bills G."/>
            <person name="Bluhm B."/>
            <person name="Cannon C."/>
            <person name="Castanera R."/>
            <person name="Culley D."/>
            <person name="Daum C."/>
            <person name="Ezra D."/>
            <person name="Gonzalez J."/>
            <person name="Henrissat B."/>
            <person name="Kuo A."/>
            <person name="Liang C."/>
            <person name="Lipzen A."/>
            <person name="Lutzoni F."/>
            <person name="Magnuson J."/>
            <person name="Mondo S."/>
            <person name="Nolan M."/>
            <person name="Ohm R."/>
            <person name="Pangilinan J."/>
            <person name="Park H.-J."/>
            <person name="Ramirez L."/>
            <person name="Alfaro M."/>
            <person name="Sun H."/>
            <person name="Tritt A."/>
            <person name="Yoshinaga Y."/>
            <person name="Zwiers L.-H."/>
            <person name="Turgeon B."/>
            <person name="Goodwin S."/>
            <person name="Spatafora J."/>
            <person name="Crous P."/>
            <person name="Grigoriev I."/>
        </authorList>
    </citation>
    <scope>NUCLEOTIDE SEQUENCE</scope>
    <source>
        <strain evidence="3">CBS 122681</strain>
    </source>
</reference>
<organism evidence="3 4">
    <name type="scientific">Lophiostoma macrostomum CBS 122681</name>
    <dbReference type="NCBI Taxonomy" id="1314788"/>
    <lineage>
        <taxon>Eukaryota</taxon>
        <taxon>Fungi</taxon>
        <taxon>Dikarya</taxon>
        <taxon>Ascomycota</taxon>
        <taxon>Pezizomycotina</taxon>
        <taxon>Dothideomycetes</taxon>
        <taxon>Pleosporomycetidae</taxon>
        <taxon>Pleosporales</taxon>
        <taxon>Lophiostomataceae</taxon>
        <taxon>Lophiostoma</taxon>
    </lineage>
</organism>
<keyword evidence="2" id="KW-0732">Signal</keyword>
<evidence type="ECO:0000313" key="3">
    <source>
        <dbReference type="EMBL" id="KAF2656592.1"/>
    </source>
</evidence>
<feature type="signal peptide" evidence="2">
    <location>
        <begin position="1"/>
        <end position="20"/>
    </location>
</feature>
<dbReference type="AlphaFoldDB" id="A0A6A6TAB7"/>
<evidence type="ECO:0000256" key="2">
    <source>
        <dbReference type="SAM" id="SignalP"/>
    </source>
</evidence>
<feature type="chain" id="PRO_5025524961" evidence="2">
    <location>
        <begin position="21"/>
        <end position="111"/>
    </location>
</feature>